<dbReference type="EMBL" id="JARVKF010000046">
    <property type="protein sequence ID" value="KAK9424168.1"/>
    <property type="molecule type" value="Genomic_DNA"/>
</dbReference>
<feature type="region of interest" description="Disordered" evidence="1">
    <location>
        <begin position="95"/>
        <end position="145"/>
    </location>
</feature>
<evidence type="ECO:0000256" key="1">
    <source>
        <dbReference type="SAM" id="MobiDB-lite"/>
    </source>
</evidence>
<dbReference type="Proteomes" id="UP001408356">
    <property type="component" value="Unassembled WGS sequence"/>
</dbReference>
<comment type="caution">
    <text evidence="2">The sequence shown here is derived from an EMBL/GenBank/DDBJ whole genome shotgun (WGS) entry which is preliminary data.</text>
</comment>
<keyword evidence="3" id="KW-1185">Reference proteome</keyword>
<feature type="compositionally biased region" description="Low complexity" evidence="1">
    <location>
        <begin position="199"/>
        <end position="208"/>
    </location>
</feature>
<name>A0ABR2VC14_9PEZI</name>
<organism evidence="2 3">
    <name type="scientific">Seiridium unicorne</name>
    <dbReference type="NCBI Taxonomy" id="138068"/>
    <lineage>
        <taxon>Eukaryota</taxon>
        <taxon>Fungi</taxon>
        <taxon>Dikarya</taxon>
        <taxon>Ascomycota</taxon>
        <taxon>Pezizomycotina</taxon>
        <taxon>Sordariomycetes</taxon>
        <taxon>Xylariomycetidae</taxon>
        <taxon>Amphisphaeriales</taxon>
        <taxon>Sporocadaceae</taxon>
        <taxon>Seiridium</taxon>
    </lineage>
</organism>
<feature type="region of interest" description="Disordered" evidence="1">
    <location>
        <begin position="158"/>
        <end position="218"/>
    </location>
</feature>
<feature type="region of interest" description="Disordered" evidence="1">
    <location>
        <begin position="37"/>
        <end position="75"/>
    </location>
</feature>
<accession>A0ABR2VC14</accession>
<feature type="compositionally biased region" description="Polar residues" evidence="1">
    <location>
        <begin position="97"/>
        <end position="123"/>
    </location>
</feature>
<feature type="compositionally biased region" description="Polar residues" evidence="1">
    <location>
        <begin position="162"/>
        <end position="186"/>
    </location>
</feature>
<reference evidence="2 3" key="1">
    <citation type="journal article" date="2024" name="J. Plant Pathol.">
        <title>Sequence and assembly of the genome of Seiridium unicorne, isolate CBS 538.82, causal agent of cypress canker disease.</title>
        <authorList>
            <person name="Scali E."/>
            <person name="Rocca G.D."/>
            <person name="Danti R."/>
            <person name="Garbelotto M."/>
            <person name="Barberini S."/>
            <person name="Baroncelli R."/>
            <person name="Emiliani G."/>
        </authorList>
    </citation>
    <scope>NUCLEOTIDE SEQUENCE [LARGE SCALE GENOMIC DNA]</scope>
    <source>
        <strain evidence="2 3">BM-138-508</strain>
    </source>
</reference>
<proteinExistence type="predicted"/>
<protein>
    <submittedName>
        <fullName evidence="2">Uncharacterized protein</fullName>
    </submittedName>
</protein>
<sequence length="248" mass="27940">MGILRCNRRSTMENAKQAWTASRTSEPQMCHSVKSGAITKPRTGHAMPQQQHRYSLRKTVKTSREARDASPELPTWVRRGTRDKAIKIKLIGRWAQVQPSSPDRTPTVSSDDTQNQRQHQYSLRKTVKTSRGARDASPELPAWVRRGTRDKAVKIKLVGRWSQPQTPTDRTRPVSSADAQKKTTNIKLVGRWAQPQTPSPTHRTPTSSPDHDQDSIVDSPAPLGVNHHARLFSNEVEAIRPWLNSTSL</sequence>
<evidence type="ECO:0000313" key="3">
    <source>
        <dbReference type="Proteomes" id="UP001408356"/>
    </source>
</evidence>
<gene>
    <name evidence="2" type="ORF">SUNI508_03656</name>
</gene>
<evidence type="ECO:0000313" key="2">
    <source>
        <dbReference type="EMBL" id="KAK9424168.1"/>
    </source>
</evidence>